<dbReference type="RefSeq" id="WP_262310080.1">
    <property type="nucleotide sequence ID" value="NZ_CP106679.1"/>
</dbReference>
<sequence length="137" mass="15804">MKEHNSLSERDESFDQMDQWMKQLPIETVTDDFTNRVVSAAVLRKKRKTNLRILIVMLILLVFTMGLCVFMLGGTAVDNPTSYLDMTRNWVKPYFSGLVGIVSVEIFLMIEGVLFLLVLEKVVSRLILSRQMDLMKK</sequence>
<keyword evidence="1" id="KW-0812">Transmembrane</keyword>
<gene>
    <name evidence="2" type="ORF">N6H18_01510</name>
</gene>
<keyword evidence="3" id="KW-1185">Reference proteome</keyword>
<proteinExistence type="predicted"/>
<evidence type="ECO:0000313" key="2">
    <source>
        <dbReference type="EMBL" id="UXP32645.1"/>
    </source>
</evidence>
<organism evidence="2 3">
    <name type="scientific">Reichenbachiella agarivorans</name>
    <dbReference type="NCBI Taxonomy" id="2979464"/>
    <lineage>
        <taxon>Bacteria</taxon>
        <taxon>Pseudomonadati</taxon>
        <taxon>Bacteroidota</taxon>
        <taxon>Cytophagia</taxon>
        <taxon>Cytophagales</taxon>
        <taxon>Reichenbachiellaceae</taxon>
        <taxon>Reichenbachiella</taxon>
    </lineage>
</organism>
<name>A0ABY6CQ50_9BACT</name>
<feature type="transmembrane region" description="Helical" evidence="1">
    <location>
        <begin position="53"/>
        <end position="74"/>
    </location>
</feature>
<reference evidence="2" key="1">
    <citation type="submission" date="2022-09" db="EMBL/GenBank/DDBJ databases">
        <title>Comparative genomics and taxonomic characterization of three novel marine species of genus Reichenbachiella exhibiting antioxidant and polysaccharide degradation activities.</title>
        <authorList>
            <person name="Muhammad N."/>
            <person name="Lee Y.-J."/>
            <person name="Ko J."/>
            <person name="Kim S.-G."/>
        </authorList>
    </citation>
    <scope>NUCLEOTIDE SEQUENCE</scope>
    <source>
        <strain evidence="2">BKB1-1</strain>
    </source>
</reference>
<accession>A0ABY6CQ50</accession>
<protein>
    <submittedName>
        <fullName evidence="2">Uncharacterized protein</fullName>
    </submittedName>
</protein>
<keyword evidence="1" id="KW-0472">Membrane</keyword>
<evidence type="ECO:0000313" key="3">
    <source>
        <dbReference type="Proteomes" id="UP001065174"/>
    </source>
</evidence>
<dbReference type="EMBL" id="CP106679">
    <property type="protein sequence ID" value="UXP32645.1"/>
    <property type="molecule type" value="Genomic_DNA"/>
</dbReference>
<feature type="transmembrane region" description="Helical" evidence="1">
    <location>
        <begin position="94"/>
        <end position="119"/>
    </location>
</feature>
<keyword evidence="1" id="KW-1133">Transmembrane helix</keyword>
<dbReference type="Proteomes" id="UP001065174">
    <property type="component" value="Chromosome"/>
</dbReference>
<evidence type="ECO:0000256" key="1">
    <source>
        <dbReference type="SAM" id="Phobius"/>
    </source>
</evidence>